<dbReference type="InterPro" id="IPR051538">
    <property type="entry name" value="Acyl-CoA_Synth/Transferase"/>
</dbReference>
<sequence>SIRGSDASSVLELFNSLSDKKVYPRYFAPSGARVSPSFSAVERICLPNRARIISLVVCIEEWGVSKVLGIGSCIRDSVNPYHASLTLAVHESWQGKGVGTILVEHLALLGEKHGIQQFEGFVLSEDKKILEVLRHSGLRGTRVYKGDEVQIELSTEETPEFRHASIEREMRATANSLDTFFNSESVAVIGASRRPGSIGAALVSNLLQAGFKGKIYPINPSASEISGLRSFRSVEDVPGDVELSIIAVHAPDVEETIAQCIRKGVKGVVVISSGFAELSVEGRETEKRIVKMARGAGMRLIGPNCVGIVNTDPKHPIYGVFAGVYPPAGNIAMVSQSGALGIAILDYVSTYHLGISNFVSIGNKADVSVNDLLSYWAYDERTKVIALYLESFGNPEKFARIAPELARRKPMVAVKSGRTAAGSRAASSHSASLANVDVAVDAIFDQAGVIRTNTLEELFDVAKVLSSQPLPAGPRVGVVTNAGGPGILLADALEVRGLKLPTLSNESLVKLKKILPFQAGLANPIDMLAYAEGNLYEEVIKIVGADENVDSLIVIYVPPIITDPHDVASGIARGACSISLKKPLLTVFLSSSEHVPKEFENGPHGQIPVFVFPENAAQALSAVEKYARWREEPMGEVLTLSPEEKTLARKIIDEVLAENSAEQWLEGQRVQDLLKAVGIQFVSSRVVEPSRIEEVSEKLTYPLVLKVLSPEVLHKSDVGGVILGIKNKKELLNAAKNVTQKMHNIGARVEGFQLQQEVQGGVEFLVGVTTDAVFGHLIVVGLGGIFVELFKDVAFSLPPVTDVRVKALLDKLRAKKLLEGFRGSEKVDRKALEDVIMRVSALIELIPEIRELDLNPVKILPEGSGAVTVDARIKIAGN</sequence>
<dbReference type="Pfam" id="PF13607">
    <property type="entry name" value="Succ_CoA_lig"/>
    <property type="match status" value="1"/>
</dbReference>
<dbReference type="EMBL" id="JAAZON010000220">
    <property type="protein sequence ID" value="NMC62544.1"/>
    <property type="molecule type" value="Genomic_DNA"/>
</dbReference>
<dbReference type="Gene3D" id="3.40.50.261">
    <property type="entry name" value="Succinyl-CoA synthetase domains"/>
    <property type="match status" value="2"/>
</dbReference>
<feature type="non-terminal residue" evidence="5">
    <location>
        <position position="1"/>
    </location>
</feature>
<dbReference type="Gene3D" id="3.40.50.720">
    <property type="entry name" value="NAD(P)-binding Rossmann-like Domain"/>
    <property type="match status" value="1"/>
</dbReference>
<dbReference type="CDD" id="cd04301">
    <property type="entry name" value="NAT_SF"/>
    <property type="match status" value="1"/>
</dbReference>
<dbReference type="Gene3D" id="3.40.630.30">
    <property type="match status" value="1"/>
</dbReference>
<keyword evidence="5" id="KW-0808">Transferase</keyword>
<dbReference type="GO" id="GO:0005524">
    <property type="term" value="F:ATP binding"/>
    <property type="evidence" value="ECO:0007669"/>
    <property type="project" value="UniProtKB-KW"/>
</dbReference>
<dbReference type="SUPFAM" id="SSF55729">
    <property type="entry name" value="Acyl-CoA N-acyltransferases (Nat)"/>
    <property type="match status" value="1"/>
</dbReference>
<dbReference type="InterPro" id="IPR000182">
    <property type="entry name" value="GNAT_dom"/>
</dbReference>
<dbReference type="InterPro" id="IPR043938">
    <property type="entry name" value="Ligase_CoA_dom"/>
</dbReference>
<name>A0A7X9FRM4_9DELT</name>
<evidence type="ECO:0000313" key="6">
    <source>
        <dbReference type="Proteomes" id="UP000524246"/>
    </source>
</evidence>
<evidence type="ECO:0000256" key="2">
    <source>
        <dbReference type="ARBA" id="ARBA00022741"/>
    </source>
</evidence>
<dbReference type="Gene3D" id="3.30.1490.20">
    <property type="entry name" value="ATP-grasp fold, A domain"/>
    <property type="match status" value="1"/>
</dbReference>
<dbReference type="PANTHER" id="PTHR43334:SF1">
    <property type="entry name" value="3-HYDROXYPROPIONATE--COA LIGASE [ADP-FORMING]"/>
    <property type="match status" value="1"/>
</dbReference>
<feature type="domain" description="CoA-binding" evidence="4">
    <location>
        <begin position="180"/>
        <end position="275"/>
    </location>
</feature>
<accession>A0A7X9FRM4</accession>
<dbReference type="Gene3D" id="3.30.470.20">
    <property type="entry name" value="ATP-grasp fold, B domain"/>
    <property type="match status" value="1"/>
</dbReference>
<dbReference type="InterPro" id="IPR036291">
    <property type="entry name" value="NAD(P)-bd_dom_sf"/>
</dbReference>
<keyword evidence="1" id="KW-0436">Ligase</keyword>
<dbReference type="SUPFAM" id="SSF56059">
    <property type="entry name" value="Glutathione synthetase ATP-binding domain-like"/>
    <property type="match status" value="1"/>
</dbReference>
<proteinExistence type="predicted"/>
<comment type="caution">
    <text evidence="5">The sequence shown here is derived from an EMBL/GenBank/DDBJ whole genome shotgun (WGS) entry which is preliminary data.</text>
</comment>
<gene>
    <name evidence="5" type="ORF">GYA55_05180</name>
</gene>
<organism evidence="5 6">
    <name type="scientific">SAR324 cluster bacterium</name>
    <dbReference type="NCBI Taxonomy" id="2024889"/>
    <lineage>
        <taxon>Bacteria</taxon>
        <taxon>Deltaproteobacteria</taxon>
        <taxon>SAR324 cluster</taxon>
    </lineage>
</organism>
<dbReference type="SUPFAM" id="SSF52210">
    <property type="entry name" value="Succinyl-CoA synthetase domains"/>
    <property type="match status" value="2"/>
</dbReference>
<dbReference type="InterPro" id="IPR003781">
    <property type="entry name" value="CoA-bd"/>
</dbReference>
<dbReference type="GO" id="GO:0016747">
    <property type="term" value="F:acyltransferase activity, transferring groups other than amino-acyl groups"/>
    <property type="evidence" value="ECO:0007669"/>
    <property type="project" value="InterPro"/>
</dbReference>
<dbReference type="Proteomes" id="UP000524246">
    <property type="component" value="Unassembled WGS sequence"/>
</dbReference>
<protein>
    <submittedName>
        <fullName evidence="5">GNAT family N-acetyltransferase</fullName>
    </submittedName>
</protein>
<dbReference type="Pfam" id="PF19045">
    <property type="entry name" value="Ligase_CoA_2"/>
    <property type="match status" value="1"/>
</dbReference>
<evidence type="ECO:0000256" key="1">
    <source>
        <dbReference type="ARBA" id="ARBA00022598"/>
    </source>
</evidence>
<dbReference type="Pfam" id="PF13380">
    <property type="entry name" value="CoA_binding_2"/>
    <property type="match status" value="1"/>
</dbReference>
<dbReference type="Pfam" id="PF13549">
    <property type="entry name" value="ATP-grasp_5"/>
    <property type="match status" value="1"/>
</dbReference>
<reference evidence="5 6" key="1">
    <citation type="journal article" date="2020" name="Biotechnol. Biofuels">
        <title>New insights from the biogas microbiome by comprehensive genome-resolved metagenomics of nearly 1600 species originating from multiple anaerobic digesters.</title>
        <authorList>
            <person name="Campanaro S."/>
            <person name="Treu L."/>
            <person name="Rodriguez-R L.M."/>
            <person name="Kovalovszki A."/>
            <person name="Ziels R.M."/>
            <person name="Maus I."/>
            <person name="Zhu X."/>
            <person name="Kougias P.G."/>
            <person name="Basile A."/>
            <person name="Luo G."/>
            <person name="Schluter A."/>
            <person name="Konstantinidis K.T."/>
            <person name="Angelidaki I."/>
        </authorList>
    </citation>
    <scope>NUCLEOTIDE SEQUENCE [LARGE SCALE GENOMIC DNA]</scope>
    <source>
        <strain evidence="5">AS27yjCOA_65</strain>
    </source>
</reference>
<dbReference type="AlphaFoldDB" id="A0A7X9FRM4"/>
<evidence type="ECO:0000313" key="5">
    <source>
        <dbReference type="EMBL" id="NMC62544.1"/>
    </source>
</evidence>
<dbReference type="InterPro" id="IPR032875">
    <property type="entry name" value="Succ_CoA_lig_flav_dom"/>
</dbReference>
<evidence type="ECO:0000256" key="3">
    <source>
        <dbReference type="ARBA" id="ARBA00022840"/>
    </source>
</evidence>
<dbReference type="SMART" id="SM00881">
    <property type="entry name" value="CoA_binding"/>
    <property type="match status" value="1"/>
</dbReference>
<keyword evidence="2" id="KW-0547">Nucleotide-binding</keyword>
<keyword evidence="3" id="KW-0067">ATP-binding</keyword>
<dbReference type="Pfam" id="PF00583">
    <property type="entry name" value="Acetyltransf_1"/>
    <property type="match status" value="1"/>
</dbReference>
<dbReference type="SUPFAM" id="SSF51735">
    <property type="entry name" value="NAD(P)-binding Rossmann-fold domains"/>
    <property type="match status" value="1"/>
</dbReference>
<evidence type="ECO:0000259" key="4">
    <source>
        <dbReference type="SMART" id="SM00881"/>
    </source>
</evidence>
<dbReference type="InterPro" id="IPR016181">
    <property type="entry name" value="Acyl_CoA_acyltransferase"/>
</dbReference>
<dbReference type="GO" id="GO:0043758">
    <property type="term" value="F:acetate-CoA ligase (ADP-forming) activity"/>
    <property type="evidence" value="ECO:0007669"/>
    <property type="project" value="InterPro"/>
</dbReference>
<dbReference type="PANTHER" id="PTHR43334">
    <property type="entry name" value="ACETATE--COA LIGASE [ADP-FORMING]"/>
    <property type="match status" value="1"/>
</dbReference>
<dbReference type="InterPro" id="IPR013815">
    <property type="entry name" value="ATP_grasp_subdomain_1"/>
</dbReference>
<dbReference type="InterPro" id="IPR016102">
    <property type="entry name" value="Succinyl-CoA_synth-like"/>
</dbReference>